<keyword evidence="2" id="KW-1185">Reference proteome</keyword>
<sequence>MLNYTNGGTRSIFSSFPAFNVNENNYFLTVTSSPVGAPEIDGSLAPKVGFLLGCLFLMFGRKKSNSETALMV</sequence>
<dbReference type="STRING" id="1743168.A8O14_05910"/>
<gene>
    <name evidence="1" type="ORF">A8O14_05910</name>
</gene>
<name>A0A191UFG9_9BURK</name>
<accession>A0A191UFG9</accession>
<protein>
    <submittedName>
        <fullName evidence="1">Uncharacterized protein</fullName>
    </submittedName>
</protein>
<proteinExistence type="predicted"/>
<reference evidence="2" key="1">
    <citation type="submission" date="2016-05" db="EMBL/GenBank/DDBJ databases">
        <title>Polynucleobacter sp. QLW-P1FAT50C-4 genome.</title>
        <authorList>
            <person name="Hahn M.W."/>
        </authorList>
    </citation>
    <scope>NUCLEOTIDE SEQUENCE [LARGE SCALE GENOMIC DNA]</scope>
    <source>
        <strain evidence="2">QLW-P1FAT50C-4</strain>
    </source>
</reference>
<dbReference type="AlphaFoldDB" id="A0A191UFG9"/>
<dbReference type="KEGG" id="pwu:A8O14_05910"/>
<evidence type="ECO:0000313" key="1">
    <source>
        <dbReference type="EMBL" id="ANI99656.1"/>
    </source>
</evidence>
<dbReference type="EMBL" id="CP015922">
    <property type="protein sequence ID" value="ANI99656.1"/>
    <property type="molecule type" value="Genomic_DNA"/>
</dbReference>
<dbReference type="Proteomes" id="UP000078463">
    <property type="component" value="Chromosome"/>
</dbReference>
<organism evidence="1 2">
    <name type="scientific">Polynucleobacter wuianus</name>
    <dbReference type="NCBI Taxonomy" id="1743168"/>
    <lineage>
        <taxon>Bacteria</taxon>
        <taxon>Pseudomonadati</taxon>
        <taxon>Pseudomonadota</taxon>
        <taxon>Betaproteobacteria</taxon>
        <taxon>Burkholderiales</taxon>
        <taxon>Burkholderiaceae</taxon>
        <taxon>Polynucleobacter</taxon>
    </lineage>
</organism>
<evidence type="ECO:0000313" key="2">
    <source>
        <dbReference type="Proteomes" id="UP000078463"/>
    </source>
</evidence>